<gene>
    <name evidence="2" type="ORF">PXEA_LOCUS23586</name>
</gene>
<dbReference type="GO" id="GO:0050291">
    <property type="term" value="F:sphingosine N-acyltransferase activity"/>
    <property type="evidence" value="ECO:0007669"/>
    <property type="project" value="InterPro"/>
</dbReference>
<evidence type="ECO:0000313" key="2">
    <source>
        <dbReference type="EMBL" id="VEL30146.1"/>
    </source>
</evidence>
<dbReference type="PANTHER" id="PTHR12560">
    <property type="entry name" value="LONGEVITY ASSURANCE FACTOR 1 LAG1"/>
    <property type="match status" value="1"/>
</dbReference>
<name>A0A448X7P9_9PLAT</name>
<feature type="transmembrane region" description="Helical" evidence="1">
    <location>
        <begin position="37"/>
        <end position="60"/>
    </location>
</feature>
<comment type="caution">
    <text evidence="2">The sequence shown here is derived from an EMBL/GenBank/DDBJ whole genome shotgun (WGS) entry which is preliminary data.</text>
</comment>
<sequence>MAFLILFYLRLYLYPRRVLHITNWCVYILHKGGHPRFYLVINVLLISLQFMHIYWSWFILKLCFRVLTGRMKELSDIREENEPVLCSKPDTKTEVPSMSSNCHEKNSINGVITGKLSDDCSKSRLHLKSA</sequence>
<dbReference type="GO" id="GO:0046513">
    <property type="term" value="P:ceramide biosynthetic process"/>
    <property type="evidence" value="ECO:0007669"/>
    <property type="project" value="InterPro"/>
</dbReference>
<protein>
    <recommendedName>
        <fullName evidence="4">TLC domain-containing protein</fullName>
    </recommendedName>
</protein>
<dbReference type="Proteomes" id="UP000784294">
    <property type="component" value="Unassembled WGS sequence"/>
</dbReference>
<keyword evidence="3" id="KW-1185">Reference proteome</keyword>
<dbReference type="EMBL" id="CAAALY010109809">
    <property type="protein sequence ID" value="VEL30146.1"/>
    <property type="molecule type" value="Genomic_DNA"/>
</dbReference>
<dbReference type="GO" id="GO:0016020">
    <property type="term" value="C:membrane"/>
    <property type="evidence" value="ECO:0007669"/>
    <property type="project" value="GOC"/>
</dbReference>
<dbReference type="PANTHER" id="PTHR12560:SF58">
    <property type="entry name" value="CERAMIDE SYNTHASE 1"/>
    <property type="match status" value="1"/>
</dbReference>
<dbReference type="OrthoDB" id="537032at2759"/>
<keyword evidence="1" id="KW-1133">Transmembrane helix</keyword>
<proteinExistence type="predicted"/>
<keyword evidence="1" id="KW-0472">Membrane</keyword>
<dbReference type="AlphaFoldDB" id="A0A448X7P9"/>
<accession>A0A448X7P9</accession>
<organism evidence="2 3">
    <name type="scientific">Protopolystoma xenopodis</name>
    <dbReference type="NCBI Taxonomy" id="117903"/>
    <lineage>
        <taxon>Eukaryota</taxon>
        <taxon>Metazoa</taxon>
        <taxon>Spiralia</taxon>
        <taxon>Lophotrochozoa</taxon>
        <taxon>Platyhelminthes</taxon>
        <taxon>Monogenea</taxon>
        <taxon>Polyopisthocotylea</taxon>
        <taxon>Polystomatidea</taxon>
        <taxon>Polystomatidae</taxon>
        <taxon>Protopolystoma</taxon>
    </lineage>
</organism>
<evidence type="ECO:0008006" key="4">
    <source>
        <dbReference type="Google" id="ProtNLM"/>
    </source>
</evidence>
<dbReference type="InterPro" id="IPR016439">
    <property type="entry name" value="Lag1/Lac1-like"/>
</dbReference>
<reference evidence="2" key="1">
    <citation type="submission" date="2018-11" db="EMBL/GenBank/DDBJ databases">
        <authorList>
            <consortium name="Pathogen Informatics"/>
        </authorList>
    </citation>
    <scope>NUCLEOTIDE SEQUENCE</scope>
</reference>
<keyword evidence="1" id="KW-0812">Transmembrane</keyword>
<evidence type="ECO:0000256" key="1">
    <source>
        <dbReference type="SAM" id="Phobius"/>
    </source>
</evidence>
<evidence type="ECO:0000313" key="3">
    <source>
        <dbReference type="Proteomes" id="UP000784294"/>
    </source>
</evidence>